<dbReference type="InterPro" id="IPR003591">
    <property type="entry name" value="Leu-rich_rpt_typical-subtyp"/>
</dbReference>
<dbReference type="SMART" id="SM00365">
    <property type="entry name" value="LRR_SD22"/>
    <property type="match status" value="7"/>
</dbReference>
<evidence type="ECO:0000256" key="1">
    <source>
        <dbReference type="ARBA" id="ARBA00022614"/>
    </source>
</evidence>
<feature type="compositionally biased region" description="Acidic residues" evidence="3">
    <location>
        <begin position="76"/>
        <end position="85"/>
    </location>
</feature>
<feature type="domain" description="U2A'/phosphoprotein 32 family A C-terminal" evidence="4">
    <location>
        <begin position="308"/>
        <end position="326"/>
    </location>
</feature>
<dbReference type="PANTHER" id="PTHR46652">
    <property type="entry name" value="LEUCINE-RICH REPEAT AND IQ DOMAIN-CONTAINING PROTEIN 1-RELATED"/>
    <property type="match status" value="1"/>
</dbReference>
<sequence>MAGSEETERPTSPHIALPDEGTTSPKADGQSSPGIRNSKGWDGKLRVERTATLANPEILESEPESDDENVLPGEELPADEDLLDGEDPDIDEIIVSHSRVGSIPALRLERFQKVIRLCLRQNSIQSIDGLAALAPTLQDLDLYDNLISHIRGLDELTHLTSLDLSFNKIKHIKNISHLTKLKEVFFVANKISKIEGLDTLTGLTSLELGSNRIRTLENLDALQNLEELWVAKNKITALDGLAALPKLRLLSIQSNRIRDLSPLAECSTSPTTPYNQIADFNEVERELRDKAALTTVYFEGNPLQLRGPAVYRNKVRLALPQLSQIDATFVKT</sequence>
<evidence type="ECO:0000313" key="5">
    <source>
        <dbReference type="EMBL" id="KAG7128054.1"/>
    </source>
</evidence>
<feature type="compositionally biased region" description="Basic and acidic residues" evidence="3">
    <location>
        <begin position="39"/>
        <end position="49"/>
    </location>
</feature>
<keyword evidence="2" id="KW-0677">Repeat</keyword>
<dbReference type="FunFam" id="3.80.10.10:FF:001078">
    <property type="entry name" value="Protein phosphatase PP1 regulatory subunit sds22"/>
    <property type="match status" value="1"/>
</dbReference>
<evidence type="ECO:0000313" key="6">
    <source>
        <dbReference type="Proteomes" id="UP000689129"/>
    </source>
</evidence>
<dbReference type="Pfam" id="PF13855">
    <property type="entry name" value="LRR_8"/>
    <property type="match status" value="1"/>
</dbReference>
<name>A0A8I2ZGA6_VERLO</name>
<dbReference type="InterPro" id="IPR001611">
    <property type="entry name" value="Leu-rich_rpt"/>
</dbReference>
<dbReference type="InterPro" id="IPR003603">
    <property type="entry name" value="U2A'_phosphoprotein32A_C"/>
</dbReference>
<dbReference type="PROSITE" id="PS51450">
    <property type="entry name" value="LRR"/>
    <property type="match status" value="6"/>
</dbReference>
<organism evidence="5 6">
    <name type="scientific">Verticillium longisporum</name>
    <name type="common">Verticillium dahliae var. longisporum</name>
    <dbReference type="NCBI Taxonomy" id="100787"/>
    <lineage>
        <taxon>Eukaryota</taxon>
        <taxon>Fungi</taxon>
        <taxon>Dikarya</taxon>
        <taxon>Ascomycota</taxon>
        <taxon>Pezizomycotina</taxon>
        <taxon>Sordariomycetes</taxon>
        <taxon>Hypocreomycetidae</taxon>
        <taxon>Glomerellales</taxon>
        <taxon>Plectosphaerellaceae</taxon>
        <taxon>Verticillium</taxon>
    </lineage>
</organism>
<dbReference type="EMBL" id="JAEMWZ010000278">
    <property type="protein sequence ID" value="KAG7128054.1"/>
    <property type="molecule type" value="Genomic_DNA"/>
</dbReference>
<evidence type="ECO:0000256" key="3">
    <source>
        <dbReference type="SAM" id="MobiDB-lite"/>
    </source>
</evidence>
<dbReference type="SMART" id="SM00369">
    <property type="entry name" value="LRR_TYP"/>
    <property type="match status" value="3"/>
</dbReference>
<feature type="compositionally biased region" description="Acidic residues" evidence="3">
    <location>
        <begin position="59"/>
        <end position="69"/>
    </location>
</feature>
<dbReference type="FunFam" id="3.80.10.10:FF:000961">
    <property type="entry name" value="Protein phosphatase PP1 regulatory subunit sds22"/>
    <property type="match status" value="1"/>
</dbReference>
<protein>
    <submittedName>
        <fullName evidence="5">Protein phosphatase 1 regulatory subunit SDS22 like protein</fullName>
    </submittedName>
</protein>
<dbReference type="SMART" id="SM00446">
    <property type="entry name" value="LRRcap"/>
    <property type="match status" value="1"/>
</dbReference>
<dbReference type="Pfam" id="PF12799">
    <property type="entry name" value="LRR_4"/>
    <property type="match status" value="1"/>
</dbReference>
<feature type="compositionally biased region" description="Basic and acidic residues" evidence="3">
    <location>
        <begin position="1"/>
        <end position="11"/>
    </location>
</feature>
<dbReference type="OrthoDB" id="266138at2759"/>
<feature type="compositionally biased region" description="Polar residues" evidence="3">
    <location>
        <begin position="21"/>
        <end position="35"/>
    </location>
</feature>
<evidence type="ECO:0000256" key="2">
    <source>
        <dbReference type="ARBA" id="ARBA00022737"/>
    </source>
</evidence>
<dbReference type="InterPro" id="IPR050836">
    <property type="entry name" value="SDS22/Internalin_LRR"/>
</dbReference>
<dbReference type="Proteomes" id="UP000689129">
    <property type="component" value="Unassembled WGS sequence"/>
</dbReference>
<dbReference type="InterPro" id="IPR025875">
    <property type="entry name" value="Leu-rich_rpt_4"/>
</dbReference>
<dbReference type="AlphaFoldDB" id="A0A8I2ZGA6"/>
<accession>A0A8I2ZGA6</accession>
<reference evidence="5" key="1">
    <citation type="journal article" date="2021" name="Mol. Plant Pathol.">
        <title>A 20-kb lineage-specific genomic region tames virulence in pathogenic amphidiploid Verticillium longisporum.</title>
        <authorList>
            <person name="Harting R."/>
            <person name="Starke J."/>
            <person name="Kusch H."/>
            <person name="Poggeler S."/>
            <person name="Maurus I."/>
            <person name="Schluter R."/>
            <person name="Landesfeind M."/>
            <person name="Bulla I."/>
            <person name="Nowrousian M."/>
            <person name="de Jonge R."/>
            <person name="Stahlhut G."/>
            <person name="Hoff K.J."/>
            <person name="Asshauer K.P."/>
            <person name="Thurmer A."/>
            <person name="Stanke M."/>
            <person name="Daniel R."/>
            <person name="Morgenstern B."/>
            <person name="Thomma B.P.H.J."/>
            <person name="Kronstad J.W."/>
            <person name="Braus-Stromeyer S.A."/>
            <person name="Braus G.H."/>
        </authorList>
    </citation>
    <scope>NUCLEOTIDE SEQUENCE</scope>
    <source>
        <strain evidence="5">Vl32</strain>
    </source>
</reference>
<feature type="region of interest" description="Disordered" evidence="3">
    <location>
        <begin position="1"/>
        <end position="85"/>
    </location>
</feature>
<proteinExistence type="predicted"/>
<evidence type="ECO:0000259" key="4">
    <source>
        <dbReference type="SMART" id="SM00446"/>
    </source>
</evidence>
<comment type="caution">
    <text evidence="5">The sequence shown here is derived from an EMBL/GenBank/DDBJ whole genome shotgun (WGS) entry which is preliminary data.</text>
</comment>
<gene>
    <name evidence="5" type="ORF">HYQ45_012184</name>
</gene>
<dbReference type="PANTHER" id="PTHR46652:SF3">
    <property type="entry name" value="LEUCINE-RICH REPEAT-CONTAINING PROTEIN 9"/>
    <property type="match status" value="1"/>
</dbReference>
<keyword evidence="1" id="KW-0433">Leucine-rich repeat</keyword>